<dbReference type="Proteomes" id="UP001562425">
    <property type="component" value="Unassembled WGS sequence"/>
</dbReference>
<gene>
    <name evidence="2" type="ORF">pipiens_005918</name>
</gene>
<protein>
    <submittedName>
        <fullName evidence="2">Uncharacterized protein</fullName>
    </submittedName>
</protein>
<keyword evidence="1" id="KW-0812">Transmembrane</keyword>
<feature type="transmembrane region" description="Helical" evidence="1">
    <location>
        <begin position="43"/>
        <end position="66"/>
    </location>
</feature>
<accession>A0ABD1DT43</accession>
<comment type="caution">
    <text evidence="2">The sequence shown here is derived from an EMBL/GenBank/DDBJ whole genome shotgun (WGS) entry which is preliminary data.</text>
</comment>
<dbReference type="AlphaFoldDB" id="A0ABD1DT43"/>
<dbReference type="EMBL" id="JBEHCU010002506">
    <property type="protein sequence ID" value="KAL1402788.1"/>
    <property type="molecule type" value="Genomic_DNA"/>
</dbReference>
<evidence type="ECO:0000256" key="1">
    <source>
        <dbReference type="SAM" id="Phobius"/>
    </source>
</evidence>
<evidence type="ECO:0000313" key="3">
    <source>
        <dbReference type="Proteomes" id="UP001562425"/>
    </source>
</evidence>
<keyword evidence="1" id="KW-1133">Transmembrane helix</keyword>
<evidence type="ECO:0000313" key="2">
    <source>
        <dbReference type="EMBL" id="KAL1402788.1"/>
    </source>
</evidence>
<keyword evidence="1" id="KW-0472">Membrane</keyword>
<sequence length="91" mass="10280">MEGVEVGHTARQFYHLATWWVALGKGLKKEGGGRDLCLVVENLIIIGGTRGSFFIFLLNLTAFQFVPHRVGRSTRAKVDHQFNNYLNRSFA</sequence>
<reference evidence="2 3" key="1">
    <citation type="submission" date="2024-05" db="EMBL/GenBank/DDBJ databases">
        <title>Culex pipiens pipiens assembly and annotation.</title>
        <authorList>
            <person name="Alout H."/>
            <person name="Durand T."/>
        </authorList>
    </citation>
    <scope>NUCLEOTIDE SEQUENCE [LARGE SCALE GENOMIC DNA]</scope>
    <source>
        <strain evidence="2">HA-2024</strain>
        <tissue evidence="2">Whole body</tissue>
    </source>
</reference>
<keyword evidence="3" id="KW-1185">Reference proteome</keyword>
<proteinExistence type="predicted"/>
<organism evidence="2 3">
    <name type="scientific">Culex pipiens pipiens</name>
    <name type="common">Northern house mosquito</name>
    <dbReference type="NCBI Taxonomy" id="38569"/>
    <lineage>
        <taxon>Eukaryota</taxon>
        <taxon>Metazoa</taxon>
        <taxon>Ecdysozoa</taxon>
        <taxon>Arthropoda</taxon>
        <taxon>Hexapoda</taxon>
        <taxon>Insecta</taxon>
        <taxon>Pterygota</taxon>
        <taxon>Neoptera</taxon>
        <taxon>Endopterygota</taxon>
        <taxon>Diptera</taxon>
        <taxon>Nematocera</taxon>
        <taxon>Culicoidea</taxon>
        <taxon>Culicidae</taxon>
        <taxon>Culicinae</taxon>
        <taxon>Culicini</taxon>
        <taxon>Culex</taxon>
        <taxon>Culex</taxon>
    </lineage>
</organism>
<name>A0ABD1DT43_CULPP</name>